<keyword evidence="4" id="KW-0547">Nucleotide-binding</keyword>
<dbReference type="GO" id="GO:0140662">
    <property type="term" value="F:ATP-dependent protein folding chaperone"/>
    <property type="evidence" value="ECO:0007669"/>
    <property type="project" value="InterPro"/>
</dbReference>
<dbReference type="EMBL" id="AMCI01000136">
    <property type="protein sequence ID" value="EJX10659.1"/>
    <property type="molecule type" value="Genomic_DNA"/>
</dbReference>
<evidence type="ECO:0000259" key="8">
    <source>
        <dbReference type="SMART" id="SM00387"/>
    </source>
</evidence>
<dbReference type="GO" id="GO:0016887">
    <property type="term" value="F:ATP hydrolysis activity"/>
    <property type="evidence" value="ECO:0007669"/>
    <property type="project" value="InterPro"/>
</dbReference>
<dbReference type="PANTHER" id="PTHR11528">
    <property type="entry name" value="HEAT SHOCK PROTEIN 90 FAMILY MEMBER"/>
    <property type="match status" value="1"/>
</dbReference>
<dbReference type="FunFam" id="3.30.565.10:FF:000009">
    <property type="entry name" value="Molecular chaperone HtpG"/>
    <property type="match status" value="1"/>
</dbReference>
<dbReference type="InterPro" id="IPR020575">
    <property type="entry name" value="Hsp90_N"/>
</dbReference>
<proteinExistence type="inferred from homology"/>
<comment type="subcellular location">
    <subcellularLocation>
        <location evidence="1">Cytoplasm</location>
    </subcellularLocation>
</comment>
<reference evidence="9" key="1">
    <citation type="journal article" date="2012" name="PLoS ONE">
        <title>Gene sets for utilization of primary and secondary nutrition supplies in the distal gut of endangered iberian lynx.</title>
        <authorList>
            <person name="Alcaide M."/>
            <person name="Messina E."/>
            <person name="Richter M."/>
            <person name="Bargiela R."/>
            <person name="Peplies J."/>
            <person name="Huws S.A."/>
            <person name="Newbold C.J."/>
            <person name="Golyshin P.N."/>
            <person name="Simon M.A."/>
            <person name="Lopez G."/>
            <person name="Yakimov M.M."/>
            <person name="Ferrer M."/>
        </authorList>
    </citation>
    <scope>NUCLEOTIDE SEQUENCE</scope>
</reference>
<evidence type="ECO:0000256" key="4">
    <source>
        <dbReference type="ARBA" id="ARBA00022741"/>
    </source>
</evidence>
<evidence type="ECO:0000256" key="7">
    <source>
        <dbReference type="ARBA" id="ARBA00023186"/>
    </source>
</evidence>
<evidence type="ECO:0000256" key="2">
    <source>
        <dbReference type="ARBA" id="ARBA00008239"/>
    </source>
</evidence>
<evidence type="ECO:0000256" key="1">
    <source>
        <dbReference type="ARBA" id="ARBA00004496"/>
    </source>
</evidence>
<evidence type="ECO:0000313" key="9">
    <source>
        <dbReference type="EMBL" id="EJX10659.1"/>
    </source>
</evidence>
<protein>
    <submittedName>
        <fullName evidence="9">Heat shock protein 90</fullName>
    </submittedName>
</protein>
<evidence type="ECO:0000256" key="5">
    <source>
        <dbReference type="ARBA" id="ARBA00022840"/>
    </source>
</evidence>
<dbReference type="SUPFAM" id="SSF55874">
    <property type="entry name" value="ATPase domain of HSP90 chaperone/DNA topoisomerase II/histidine kinase"/>
    <property type="match status" value="1"/>
</dbReference>
<dbReference type="CDD" id="cd16927">
    <property type="entry name" value="HATPase_Hsp90-like"/>
    <property type="match status" value="1"/>
</dbReference>
<dbReference type="PROSITE" id="PS00298">
    <property type="entry name" value="HSP90"/>
    <property type="match status" value="1"/>
</dbReference>
<organism evidence="9">
    <name type="scientific">gut metagenome</name>
    <dbReference type="NCBI Taxonomy" id="749906"/>
    <lineage>
        <taxon>unclassified sequences</taxon>
        <taxon>metagenomes</taxon>
        <taxon>organismal metagenomes</taxon>
    </lineage>
</organism>
<keyword evidence="6 9" id="KW-0346">Stress response</keyword>
<dbReference type="InterPro" id="IPR003594">
    <property type="entry name" value="HATPase_dom"/>
</dbReference>
<dbReference type="Pfam" id="PF13589">
    <property type="entry name" value="HATPase_c_3"/>
    <property type="match status" value="1"/>
</dbReference>
<name>J9GRX4_9ZZZZ</name>
<dbReference type="Gene3D" id="3.30.565.10">
    <property type="entry name" value="Histidine kinase-like ATPase, C-terminal domain"/>
    <property type="match status" value="1"/>
</dbReference>
<dbReference type="SMART" id="SM00387">
    <property type="entry name" value="HATPase_c"/>
    <property type="match status" value="1"/>
</dbReference>
<sequence>MAQEVHGFQTEVSKLLNLLAKSLYSNKEVFLRELVSNASDAIDKLRFLSITKPELTADDPVFAIRIKADEEAGTLTISDNGVGMTLEEAKAHLGTIAKSGTEEFMKTLSGDAKKDSQLIGQFGVGFYSSFIVADRVTVISRAATAKADEAVRWESEGTGTYTCETVTKEKRGTDIILHLKEEDKDFLTNWTLRDAITKYSDHISTPVWVWEKETPATPKDDDDKTVTVDTYTWKQVNDARALWTLPPKASPTISTRPFIST</sequence>
<dbReference type="InterPro" id="IPR036890">
    <property type="entry name" value="HATPase_C_sf"/>
</dbReference>
<dbReference type="GO" id="GO:0005737">
    <property type="term" value="C:cytoplasm"/>
    <property type="evidence" value="ECO:0007669"/>
    <property type="project" value="UniProtKB-SubCell"/>
</dbReference>
<gene>
    <name evidence="9" type="ORF">EVA_00744</name>
</gene>
<feature type="domain" description="Histidine kinase/HSP90-like ATPase" evidence="8">
    <location>
        <begin position="26"/>
        <end position="183"/>
    </location>
</feature>
<dbReference type="InterPro" id="IPR001404">
    <property type="entry name" value="Hsp90_fam"/>
</dbReference>
<keyword evidence="5" id="KW-0067">ATP-binding</keyword>
<keyword evidence="3" id="KW-0963">Cytoplasm</keyword>
<dbReference type="GO" id="GO:0051082">
    <property type="term" value="F:unfolded protein binding"/>
    <property type="evidence" value="ECO:0007669"/>
    <property type="project" value="InterPro"/>
</dbReference>
<evidence type="ECO:0000256" key="6">
    <source>
        <dbReference type="ARBA" id="ARBA00023016"/>
    </source>
</evidence>
<comment type="similarity">
    <text evidence="2">Belongs to the heat shock protein 90 family.</text>
</comment>
<evidence type="ECO:0000256" key="3">
    <source>
        <dbReference type="ARBA" id="ARBA00022490"/>
    </source>
</evidence>
<keyword evidence="7" id="KW-0143">Chaperone</keyword>
<comment type="caution">
    <text evidence="9">The sequence shown here is derived from an EMBL/GenBank/DDBJ whole genome shotgun (WGS) entry which is preliminary data.</text>
</comment>
<dbReference type="AlphaFoldDB" id="J9GRX4"/>
<dbReference type="InterPro" id="IPR019805">
    <property type="entry name" value="Heat_shock_protein_90_CS"/>
</dbReference>
<dbReference type="PRINTS" id="PR00775">
    <property type="entry name" value="HEATSHOCK90"/>
</dbReference>
<accession>J9GRX4</accession>
<dbReference type="GO" id="GO:0005524">
    <property type="term" value="F:ATP binding"/>
    <property type="evidence" value="ECO:0007669"/>
    <property type="project" value="UniProtKB-KW"/>
</dbReference>